<gene>
    <name evidence="1" type="ORF">HID58_063266</name>
</gene>
<dbReference type="Proteomes" id="UP000824890">
    <property type="component" value="Unassembled WGS sequence"/>
</dbReference>
<feature type="non-terminal residue" evidence="1">
    <location>
        <position position="1"/>
    </location>
</feature>
<proteinExistence type="predicted"/>
<protein>
    <submittedName>
        <fullName evidence="1">Uncharacterized protein</fullName>
    </submittedName>
</protein>
<dbReference type="EMBL" id="JAGKQM010000014">
    <property type="protein sequence ID" value="KAH0887170.1"/>
    <property type="molecule type" value="Genomic_DNA"/>
</dbReference>
<evidence type="ECO:0000313" key="1">
    <source>
        <dbReference type="EMBL" id="KAH0887170.1"/>
    </source>
</evidence>
<reference evidence="1 2" key="1">
    <citation type="submission" date="2021-05" db="EMBL/GenBank/DDBJ databases">
        <title>Genome Assembly of Synthetic Allotetraploid Brassica napus Reveals Homoeologous Exchanges between Subgenomes.</title>
        <authorList>
            <person name="Davis J.T."/>
        </authorList>
    </citation>
    <scope>NUCLEOTIDE SEQUENCE [LARGE SCALE GENOMIC DNA]</scope>
    <source>
        <strain evidence="2">cv. Da-Ae</strain>
        <tissue evidence="1">Seedling</tissue>
    </source>
</reference>
<comment type="caution">
    <text evidence="1">The sequence shown here is derived from an EMBL/GenBank/DDBJ whole genome shotgun (WGS) entry which is preliminary data.</text>
</comment>
<organism evidence="1 2">
    <name type="scientific">Brassica napus</name>
    <name type="common">Rape</name>
    <dbReference type="NCBI Taxonomy" id="3708"/>
    <lineage>
        <taxon>Eukaryota</taxon>
        <taxon>Viridiplantae</taxon>
        <taxon>Streptophyta</taxon>
        <taxon>Embryophyta</taxon>
        <taxon>Tracheophyta</taxon>
        <taxon>Spermatophyta</taxon>
        <taxon>Magnoliopsida</taxon>
        <taxon>eudicotyledons</taxon>
        <taxon>Gunneridae</taxon>
        <taxon>Pentapetalae</taxon>
        <taxon>rosids</taxon>
        <taxon>malvids</taxon>
        <taxon>Brassicales</taxon>
        <taxon>Brassicaceae</taxon>
        <taxon>Brassiceae</taxon>
        <taxon>Brassica</taxon>
    </lineage>
</organism>
<evidence type="ECO:0000313" key="2">
    <source>
        <dbReference type="Proteomes" id="UP000824890"/>
    </source>
</evidence>
<accession>A0ABQ8A507</accession>
<keyword evidence="2" id="KW-1185">Reference proteome</keyword>
<sequence>CEDDMDHLEALRLLPWLNAGFMYCNQSSEKLCVGPSKKNYEQRLTKMMWKAQSLFIKEYNNRLFNWLNGGAWILFIFLDTYTKMFWTVESLLYNPVWHFIMGNSYNLHNCIVCNILAVL</sequence>
<name>A0ABQ8A507_BRANA</name>